<feature type="transmembrane region" description="Helical" evidence="1">
    <location>
        <begin position="116"/>
        <end position="134"/>
    </location>
</feature>
<dbReference type="EMBL" id="JACIDE010000009">
    <property type="protein sequence ID" value="MBB4073852.1"/>
    <property type="molecule type" value="Genomic_DNA"/>
</dbReference>
<keyword evidence="1" id="KW-0472">Membrane</keyword>
<sequence length="166" mass="18854">MVYYVWLVVNSLLLISSLLVIWVSHPYDSATVLAGKWFAQLAILLFFINVNMYFIFLVIRKSKARHVKVTLSKRARSMMKAHIPFALVGTSMILFHGAIMAWKVGATIGFIHPKMVTGYGSVGLLTITLLAGFLRHRKASGFRRKFHLIAAMLFACLFLIHLFWPI</sequence>
<feature type="transmembrane region" description="Helical" evidence="1">
    <location>
        <begin position="81"/>
        <end position="104"/>
    </location>
</feature>
<accession>A0A840DQQ3</accession>
<reference evidence="2 3" key="1">
    <citation type="submission" date="2020-08" db="EMBL/GenBank/DDBJ databases">
        <title>Genomic Encyclopedia of Type Strains, Phase IV (KMG-IV): sequencing the most valuable type-strain genomes for metagenomic binning, comparative biology and taxonomic classification.</title>
        <authorList>
            <person name="Goeker M."/>
        </authorList>
    </citation>
    <scope>NUCLEOTIDE SEQUENCE [LARGE SCALE GENOMIC DNA]</scope>
    <source>
        <strain evidence="2 3">DSM 17075</strain>
    </source>
</reference>
<evidence type="ECO:0000313" key="2">
    <source>
        <dbReference type="EMBL" id="MBB4073852.1"/>
    </source>
</evidence>
<keyword evidence="1" id="KW-1133">Transmembrane helix</keyword>
<dbReference type="AlphaFoldDB" id="A0A840DQQ3"/>
<evidence type="ECO:0000256" key="1">
    <source>
        <dbReference type="SAM" id="Phobius"/>
    </source>
</evidence>
<comment type="caution">
    <text evidence="2">The sequence shown here is derived from an EMBL/GenBank/DDBJ whole genome shotgun (WGS) entry which is preliminary data.</text>
</comment>
<gene>
    <name evidence="2" type="ORF">GGR02_001615</name>
</gene>
<organism evidence="2 3">
    <name type="scientific">Anoxybacteroides voinovskiense</name>
    <dbReference type="NCBI Taxonomy" id="230470"/>
    <lineage>
        <taxon>Bacteria</taxon>
        <taxon>Bacillati</taxon>
        <taxon>Bacillota</taxon>
        <taxon>Bacilli</taxon>
        <taxon>Bacillales</taxon>
        <taxon>Anoxybacillaceae</taxon>
        <taxon>Anoxybacteroides</taxon>
    </lineage>
</organism>
<proteinExistence type="predicted"/>
<evidence type="ECO:0008006" key="4">
    <source>
        <dbReference type="Google" id="ProtNLM"/>
    </source>
</evidence>
<keyword evidence="1" id="KW-0812">Transmembrane</keyword>
<protein>
    <recommendedName>
        <fullName evidence="4">Ferric oxidoreductase domain-containing protein</fullName>
    </recommendedName>
</protein>
<feature type="transmembrane region" description="Helical" evidence="1">
    <location>
        <begin position="146"/>
        <end position="164"/>
    </location>
</feature>
<evidence type="ECO:0000313" key="3">
    <source>
        <dbReference type="Proteomes" id="UP000559598"/>
    </source>
</evidence>
<feature type="transmembrane region" description="Helical" evidence="1">
    <location>
        <begin position="37"/>
        <end position="60"/>
    </location>
</feature>
<name>A0A840DQQ3_9BACL</name>
<feature type="transmembrane region" description="Helical" evidence="1">
    <location>
        <begin position="7"/>
        <end position="25"/>
    </location>
</feature>
<dbReference type="RefSeq" id="WP_183184181.1">
    <property type="nucleotide sequence ID" value="NZ_BMNP01000008.1"/>
</dbReference>
<keyword evidence="3" id="KW-1185">Reference proteome</keyword>
<dbReference type="Proteomes" id="UP000559598">
    <property type="component" value="Unassembled WGS sequence"/>
</dbReference>